<evidence type="ECO:0000313" key="11">
    <source>
        <dbReference type="Proteomes" id="UP000567179"/>
    </source>
</evidence>
<gene>
    <name evidence="10" type="ORF">D9619_012679</name>
</gene>
<evidence type="ECO:0000256" key="8">
    <source>
        <dbReference type="SAM" id="MobiDB-lite"/>
    </source>
</evidence>
<proteinExistence type="predicted"/>
<keyword evidence="6" id="KW-0539">Nucleus</keyword>
<evidence type="ECO:0000256" key="2">
    <source>
        <dbReference type="ARBA" id="ARBA00004496"/>
    </source>
</evidence>
<evidence type="ECO:0000256" key="1">
    <source>
        <dbReference type="ARBA" id="ARBA00004123"/>
    </source>
</evidence>
<dbReference type="OrthoDB" id="760868at2759"/>
<dbReference type="GO" id="GO:0006606">
    <property type="term" value="P:protein import into nucleus"/>
    <property type="evidence" value="ECO:0007669"/>
    <property type="project" value="TreeGrafter"/>
</dbReference>
<feature type="domain" description="Importin N-terminal" evidence="9">
    <location>
        <begin position="24"/>
        <end position="101"/>
    </location>
</feature>
<dbReference type="Proteomes" id="UP000567179">
    <property type="component" value="Unassembled WGS sequence"/>
</dbReference>
<feature type="coiled-coil region" evidence="7">
    <location>
        <begin position="895"/>
        <end position="922"/>
    </location>
</feature>
<dbReference type="SUPFAM" id="SSF48371">
    <property type="entry name" value="ARM repeat"/>
    <property type="match status" value="1"/>
</dbReference>
<dbReference type="Pfam" id="PF03810">
    <property type="entry name" value="IBN_N"/>
    <property type="match status" value="1"/>
</dbReference>
<accession>A0A8H5B761</accession>
<name>A0A8H5B761_9AGAR</name>
<evidence type="ECO:0000313" key="10">
    <source>
        <dbReference type="EMBL" id="KAF5317805.1"/>
    </source>
</evidence>
<keyword evidence="3" id="KW-0813">Transport</keyword>
<dbReference type="EMBL" id="JAACJJ010000032">
    <property type="protein sequence ID" value="KAF5317805.1"/>
    <property type="molecule type" value="Genomic_DNA"/>
</dbReference>
<sequence length="1040" mass="117202">MDLQTLSNLFATTYNPDPNVRKAAELQIRKVSNEEGMIAAILRIIAADSIDLATRQACAVWLKNRVHNSYSIEVARRPDQVVIVASEREALRVNILPLLASTPSKAIATQLANALKSIVAFDFPAKWPSLPGEIKRLLLSSDIKEVHAGCVATLEAVRAFRFRHKSDILPNLITELFPTLVTIATQMVNKPPGANQDIPAMLHLILKAYRTTIVINLSTHQQSAESLVPWGQLLFAVVNLRLPKEAVPEEVEEREKCEWWKAKKWAYAVLGRLFHRYGNPSQMPSTLQAEYMEFAKHFVTAFAPEILNIYFRQVELFVSNQEWLSSKCQYYIFQFFTECVKPKSTWVQLKPHFDKLVSNFVFPQLSFNQHRRELWESDPVDYVRVSVDEYETFTTPVAAATTFLLSLAGNRTKATFLPILGFINSILVAHGPAEQRFGALNMVAALGRQIMKHPEVKNNMEQFMIQFVTPELESPEPFLRAIALEILGTVTKQGLQWSSEELLGKHFQATFRALDDEAFPVKVQAALALTEMIVAHESVRTAVAPQVGKVIQDLLKMSDETDLDILNSSMEVMVDQFQTELLPVAAMLTARLCESYMRLARESAVHDHIEENAELDTLLNDVDDDKTFAAMGVAKTISTIISSVDSSPEILSQIQEIVIPIIVFTLENRLLDLFDNMYELVDSLTYKLRAISASMWPVLELTYRLFKQEAVDFLEEMLPSLDNFLSYGGDIIKTRADYKQMFVDIYTTSITNEQLGENDRVNGSKLAESILLNLRSAMDDHLQTIISTALGLLDKTETPSLRLANLEVLVNAVLYNPSAALHLMEVCQAGAARVFFDRWFVAINTDSRLPRVHDKKLSLLALCALLEMTPETIPDQLREGWPGIVGGALKVFKTLPKAIEDRKRLETLLQEESDEEDEGEEQALNLAEDDEDVWDEDTAYMEMLAMEGARLREKSENDNVEEAEDEDEDDDDDEEIDEELGYISPLENVNPYVSFKQALTTFQMQNGPSYQAATTALSMEQSTLLMEVMRIAEQPAAPAS</sequence>
<dbReference type="PANTHER" id="PTHR10997">
    <property type="entry name" value="IMPORTIN-7, 8, 11"/>
    <property type="match status" value="1"/>
</dbReference>
<dbReference type="InterPro" id="IPR001494">
    <property type="entry name" value="Importin-beta_N"/>
</dbReference>
<dbReference type="Gene3D" id="1.25.10.10">
    <property type="entry name" value="Leucine-rich Repeat Variant"/>
    <property type="match status" value="1"/>
</dbReference>
<keyword evidence="7" id="KW-0175">Coiled coil</keyword>
<dbReference type="SMART" id="SM00913">
    <property type="entry name" value="IBN_N"/>
    <property type="match status" value="1"/>
</dbReference>
<evidence type="ECO:0000256" key="6">
    <source>
        <dbReference type="ARBA" id="ARBA00023242"/>
    </source>
</evidence>
<keyword evidence="4" id="KW-0963">Cytoplasm</keyword>
<keyword evidence="11" id="KW-1185">Reference proteome</keyword>
<dbReference type="AlphaFoldDB" id="A0A8H5B761"/>
<evidence type="ECO:0000256" key="5">
    <source>
        <dbReference type="ARBA" id="ARBA00022927"/>
    </source>
</evidence>
<dbReference type="GO" id="GO:0031267">
    <property type="term" value="F:small GTPase binding"/>
    <property type="evidence" value="ECO:0007669"/>
    <property type="project" value="InterPro"/>
</dbReference>
<feature type="compositionally biased region" description="Acidic residues" evidence="8">
    <location>
        <begin position="958"/>
        <end position="976"/>
    </location>
</feature>
<dbReference type="InterPro" id="IPR011989">
    <property type="entry name" value="ARM-like"/>
</dbReference>
<evidence type="ECO:0000259" key="9">
    <source>
        <dbReference type="PROSITE" id="PS50166"/>
    </source>
</evidence>
<organism evidence="10 11">
    <name type="scientific">Psilocybe cf. subviscida</name>
    <dbReference type="NCBI Taxonomy" id="2480587"/>
    <lineage>
        <taxon>Eukaryota</taxon>
        <taxon>Fungi</taxon>
        <taxon>Dikarya</taxon>
        <taxon>Basidiomycota</taxon>
        <taxon>Agaricomycotina</taxon>
        <taxon>Agaricomycetes</taxon>
        <taxon>Agaricomycetidae</taxon>
        <taxon>Agaricales</taxon>
        <taxon>Agaricineae</taxon>
        <taxon>Strophariaceae</taxon>
        <taxon>Psilocybe</taxon>
    </lineage>
</organism>
<dbReference type="GO" id="GO:0005635">
    <property type="term" value="C:nuclear envelope"/>
    <property type="evidence" value="ECO:0007669"/>
    <property type="project" value="TreeGrafter"/>
</dbReference>
<keyword evidence="5" id="KW-0653">Protein transport</keyword>
<dbReference type="PROSITE" id="PS50166">
    <property type="entry name" value="IMPORTIN_B_NT"/>
    <property type="match status" value="1"/>
</dbReference>
<evidence type="ECO:0000256" key="3">
    <source>
        <dbReference type="ARBA" id="ARBA00022448"/>
    </source>
</evidence>
<evidence type="ECO:0000256" key="7">
    <source>
        <dbReference type="SAM" id="Coils"/>
    </source>
</evidence>
<dbReference type="PANTHER" id="PTHR10997:SF18">
    <property type="entry name" value="D-IMPORTIN 7_RANBP7"/>
    <property type="match status" value="1"/>
</dbReference>
<evidence type="ECO:0000256" key="4">
    <source>
        <dbReference type="ARBA" id="ARBA00022490"/>
    </source>
</evidence>
<reference evidence="10 11" key="1">
    <citation type="journal article" date="2020" name="ISME J.">
        <title>Uncovering the hidden diversity of litter-decomposition mechanisms in mushroom-forming fungi.</title>
        <authorList>
            <person name="Floudas D."/>
            <person name="Bentzer J."/>
            <person name="Ahren D."/>
            <person name="Johansson T."/>
            <person name="Persson P."/>
            <person name="Tunlid A."/>
        </authorList>
    </citation>
    <scope>NUCLEOTIDE SEQUENCE [LARGE SCALE GENOMIC DNA]</scope>
    <source>
        <strain evidence="10 11">CBS 101986</strain>
    </source>
</reference>
<feature type="region of interest" description="Disordered" evidence="8">
    <location>
        <begin position="948"/>
        <end position="976"/>
    </location>
</feature>
<dbReference type="InterPro" id="IPR016024">
    <property type="entry name" value="ARM-type_fold"/>
</dbReference>
<comment type="caution">
    <text evidence="10">The sequence shown here is derived from an EMBL/GenBank/DDBJ whole genome shotgun (WGS) entry which is preliminary data.</text>
</comment>
<comment type="subcellular location">
    <subcellularLocation>
        <location evidence="2">Cytoplasm</location>
    </subcellularLocation>
    <subcellularLocation>
        <location evidence="1">Nucleus</location>
    </subcellularLocation>
</comment>
<dbReference type="GO" id="GO:0005829">
    <property type="term" value="C:cytosol"/>
    <property type="evidence" value="ECO:0007669"/>
    <property type="project" value="TreeGrafter"/>
</dbReference>
<protein>
    <recommendedName>
        <fullName evidence="9">Importin N-terminal domain-containing protein</fullName>
    </recommendedName>
</protein>